<dbReference type="Pfam" id="PF01381">
    <property type="entry name" value="HTH_3"/>
    <property type="match status" value="1"/>
</dbReference>
<feature type="domain" description="HTH cro/C1-type" evidence="2">
    <location>
        <begin position="8"/>
        <end position="62"/>
    </location>
</feature>
<evidence type="ECO:0000256" key="1">
    <source>
        <dbReference type="ARBA" id="ARBA00023125"/>
    </source>
</evidence>
<evidence type="ECO:0000259" key="2">
    <source>
        <dbReference type="PROSITE" id="PS50943"/>
    </source>
</evidence>
<gene>
    <name evidence="3" type="ORF">LO744_11315</name>
</gene>
<reference evidence="3" key="1">
    <citation type="submission" date="2021-11" db="EMBL/GenBank/DDBJ databases">
        <title>Description of novel Chryseobacterium species.</title>
        <authorList>
            <person name="Saticioglu I.B."/>
            <person name="Ay H."/>
            <person name="Altun S."/>
            <person name="Duman M."/>
        </authorList>
    </citation>
    <scope>NUCLEOTIDE SEQUENCE</scope>
    <source>
        <strain evidence="3">C-17</strain>
    </source>
</reference>
<dbReference type="EMBL" id="JAJNAY010000001">
    <property type="protein sequence ID" value="MCD1117450.1"/>
    <property type="molecule type" value="Genomic_DNA"/>
</dbReference>
<evidence type="ECO:0000313" key="3">
    <source>
        <dbReference type="EMBL" id="MCD1117450.1"/>
    </source>
</evidence>
<dbReference type="AlphaFoldDB" id="A0A9Q3YZ12"/>
<dbReference type="InterPro" id="IPR001387">
    <property type="entry name" value="Cro/C1-type_HTH"/>
</dbReference>
<protein>
    <submittedName>
        <fullName evidence="3">Helix-turn-helix domain-containing protein</fullName>
    </submittedName>
</protein>
<dbReference type="GO" id="GO:0003677">
    <property type="term" value="F:DNA binding"/>
    <property type="evidence" value="ECO:0007669"/>
    <property type="project" value="UniProtKB-KW"/>
</dbReference>
<organism evidence="3 4">
    <name type="scientific">Chryseobacterium turcicum</name>
    <dbReference type="NCBI Taxonomy" id="2898076"/>
    <lineage>
        <taxon>Bacteria</taxon>
        <taxon>Pseudomonadati</taxon>
        <taxon>Bacteroidota</taxon>
        <taxon>Flavobacteriia</taxon>
        <taxon>Flavobacteriales</taxon>
        <taxon>Weeksellaceae</taxon>
        <taxon>Chryseobacterium group</taxon>
        <taxon>Chryseobacterium</taxon>
    </lineage>
</organism>
<dbReference type="PANTHER" id="PTHR46558">
    <property type="entry name" value="TRACRIPTIONAL REGULATORY PROTEIN-RELATED-RELATED"/>
    <property type="match status" value="1"/>
</dbReference>
<dbReference type="CDD" id="cd00093">
    <property type="entry name" value="HTH_XRE"/>
    <property type="match status" value="1"/>
</dbReference>
<dbReference type="RefSeq" id="WP_230669370.1">
    <property type="nucleotide sequence ID" value="NZ_JAJNAY010000001.1"/>
</dbReference>
<dbReference type="InterPro" id="IPR010982">
    <property type="entry name" value="Lambda_DNA-bd_dom_sf"/>
</dbReference>
<dbReference type="Proteomes" id="UP001108025">
    <property type="component" value="Unassembled WGS sequence"/>
</dbReference>
<dbReference type="SUPFAM" id="SSF47413">
    <property type="entry name" value="lambda repressor-like DNA-binding domains"/>
    <property type="match status" value="1"/>
</dbReference>
<dbReference type="PANTHER" id="PTHR46558:SF11">
    <property type="entry name" value="HTH-TYPE TRANSCRIPTIONAL REGULATOR XRE"/>
    <property type="match status" value="1"/>
</dbReference>
<accession>A0A9Q3YZ12</accession>
<comment type="caution">
    <text evidence="3">The sequence shown here is derived from an EMBL/GenBank/DDBJ whole genome shotgun (WGS) entry which is preliminary data.</text>
</comment>
<dbReference type="Gene3D" id="1.10.260.40">
    <property type="entry name" value="lambda repressor-like DNA-binding domains"/>
    <property type="match status" value="1"/>
</dbReference>
<dbReference type="SMART" id="SM00530">
    <property type="entry name" value="HTH_XRE"/>
    <property type="match status" value="1"/>
</dbReference>
<keyword evidence="4" id="KW-1185">Reference proteome</keyword>
<dbReference type="PROSITE" id="PS50943">
    <property type="entry name" value="HTH_CROC1"/>
    <property type="match status" value="1"/>
</dbReference>
<evidence type="ECO:0000313" key="4">
    <source>
        <dbReference type="Proteomes" id="UP001108025"/>
    </source>
</evidence>
<keyword evidence="1" id="KW-0238">DNA-binding</keyword>
<sequence>MQHIGKNIKKIREEKGLTQQAIADLIAMHRSNYSRVETDDRDLSIEAVGKIARFFNMTIDDLVNFEGEIPNEVTFDDKNTIEQMQLIQQLDEEDKTTVFKIVETMLTKKKFKDFFNKNVAAL</sequence>
<name>A0A9Q3YZ12_9FLAO</name>
<proteinExistence type="predicted"/>